<comment type="caution">
    <text evidence="2">The sequence shown here is derived from an EMBL/GenBank/DDBJ whole genome shotgun (WGS) entry which is preliminary data.</text>
</comment>
<keyword evidence="3" id="KW-1185">Reference proteome</keyword>
<protein>
    <submittedName>
        <fullName evidence="2">BZIP transcription factor</fullName>
    </submittedName>
</protein>
<organism evidence="2 3">
    <name type="scientific">Phytophthora palmivora</name>
    <dbReference type="NCBI Taxonomy" id="4796"/>
    <lineage>
        <taxon>Eukaryota</taxon>
        <taxon>Sar</taxon>
        <taxon>Stramenopiles</taxon>
        <taxon>Oomycota</taxon>
        <taxon>Peronosporomycetes</taxon>
        <taxon>Peronosporales</taxon>
        <taxon>Peronosporaceae</taxon>
        <taxon>Phytophthora</taxon>
    </lineage>
</organism>
<reference evidence="2 3" key="1">
    <citation type="journal article" date="2017" name="Genome Biol. Evol.">
        <title>Phytophthora megakarya and P. palmivora, closely related causal agents of cacao black pod rot, underwent increases in genome sizes and gene numbers by different mechanisms.</title>
        <authorList>
            <person name="Ali S.S."/>
            <person name="Shao J."/>
            <person name="Lary D.J."/>
            <person name="Kronmiller B."/>
            <person name="Shen D."/>
            <person name="Strem M.D."/>
            <person name="Amoako-Attah I."/>
            <person name="Akrofi A.Y."/>
            <person name="Begoude B.A."/>
            <person name="Ten Hoopen G.M."/>
            <person name="Coulibaly K."/>
            <person name="Kebe B.I."/>
            <person name="Melnick R.L."/>
            <person name="Guiltinan M.J."/>
            <person name="Tyler B.M."/>
            <person name="Meinhardt L.W."/>
            <person name="Bailey B.A."/>
        </authorList>
    </citation>
    <scope>NUCLEOTIDE SEQUENCE [LARGE SCALE GENOMIC DNA]</scope>
    <source>
        <strain evidence="3">sbr112.9</strain>
    </source>
</reference>
<dbReference type="EMBL" id="NCKW01000294">
    <property type="protein sequence ID" value="POM80766.1"/>
    <property type="molecule type" value="Genomic_DNA"/>
</dbReference>
<feature type="coiled-coil region" evidence="1">
    <location>
        <begin position="193"/>
        <end position="220"/>
    </location>
</feature>
<evidence type="ECO:0000256" key="1">
    <source>
        <dbReference type="SAM" id="Coils"/>
    </source>
</evidence>
<gene>
    <name evidence="2" type="ORF">PHPALM_1354</name>
</gene>
<proteinExistence type="predicted"/>
<evidence type="ECO:0000313" key="2">
    <source>
        <dbReference type="EMBL" id="POM80766.1"/>
    </source>
</evidence>
<name>A0A2P4YSJ9_9STRA</name>
<dbReference type="OrthoDB" id="127326at2759"/>
<accession>A0A2P4YSJ9</accession>
<keyword evidence="1" id="KW-0175">Coiled coil</keyword>
<sequence length="427" mass="47848">MLRCAPTNENVWIVASEYFRLFRNGYVAPTAEAKLSSSPTFIFDVYKAKQSHPQLDFFRTNLSPDVIDGTLCGADALLENWRLLSLYFGDVQVKLKRLERDGNVNSLVGKTMTSLTVTDKTLRNVFPHLISSGELSPLALRLFNQKLVMRGSVRFDWDATSGRVVRLESNVDLLSTMLKLLGNLKDVERRKYAEDLDEGIQSLQDEIQDLETHRQCILRRAPTNENVWIVATEYFRLFRHGYMAPAMGPTESSSRIANLIPRPQRESHAQLDFLKATMAPDVTDGFVCGVEALLEHWKLVSQYFSDVNVELKRLEEVAPDSLLATTVVSVTITDNTLCQVFPHLVGEGGRVSPLGEKLRSQRVVLRGSVRFAWDASMGRVLRHESKVDGLTPVLQMLGSLEDVTTVFDKALVTLEGKFVGAKIVATS</sequence>
<evidence type="ECO:0000313" key="3">
    <source>
        <dbReference type="Proteomes" id="UP000237271"/>
    </source>
</evidence>
<dbReference type="AlphaFoldDB" id="A0A2P4YSJ9"/>
<dbReference type="Proteomes" id="UP000237271">
    <property type="component" value="Unassembled WGS sequence"/>
</dbReference>